<evidence type="ECO:0000313" key="1">
    <source>
        <dbReference type="EMBL" id="JAH69736.1"/>
    </source>
</evidence>
<reference evidence="1" key="2">
    <citation type="journal article" date="2015" name="Fish Shellfish Immunol.">
        <title>Early steps in the European eel (Anguilla anguilla)-Vibrio vulnificus interaction in the gills: Role of the RtxA13 toxin.</title>
        <authorList>
            <person name="Callol A."/>
            <person name="Pajuelo D."/>
            <person name="Ebbesson L."/>
            <person name="Teles M."/>
            <person name="MacKenzie S."/>
            <person name="Amaro C."/>
        </authorList>
    </citation>
    <scope>NUCLEOTIDE SEQUENCE</scope>
</reference>
<protein>
    <submittedName>
        <fullName evidence="1">Uncharacterized protein</fullName>
    </submittedName>
</protein>
<proteinExistence type="predicted"/>
<organism evidence="1">
    <name type="scientific">Anguilla anguilla</name>
    <name type="common">European freshwater eel</name>
    <name type="synonym">Muraena anguilla</name>
    <dbReference type="NCBI Taxonomy" id="7936"/>
    <lineage>
        <taxon>Eukaryota</taxon>
        <taxon>Metazoa</taxon>
        <taxon>Chordata</taxon>
        <taxon>Craniata</taxon>
        <taxon>Vertebrata</taxon>
        <taxon>Euteleostomi</taxon>
        <taxon>Actinopterygii</taxon>
        <taxon>Neopterygii</taxon>
        <taxon>Teleostei</taxon>
        <taxon>Anguilliformes</taxon>
        <taxon>Anguillidae</taxon>
        <taxon>Anguilla</taxon>
    </lineage>
</organism>
<dbReference type="AlphaFoldDB" id="A0A0E9UVH5"/>
<sequence length="19" mass="2252">MESRRAKTETKTNKTTKKI</sequence>
<name>A0A0E9UVH5_ANGAN</name>
<reference evidence="1" key="1">
    <citation type="submission" date="2014-11" db="EMBL/GenBank/DDBJ databases">
        <authorList>
            <person name="Amaro Gonzalez C."/>
        </authorList>
    </citation>
    <scope>NUCLEOTIDE SEQUENCE</scope>
</reference>
<accession>A0A0E9UVH5</accession>
<dbReference type="EMBL" id="GBXM01038841">
    <property type="protein sequence ID" value="JAH69736.1"/>
    <property type="molecule type" value="Transcribed_RNA"/>
</dbReference>